<dbReference type="Pfam" id="PF04857">
    <property type="entry name" value="CAF1"/>
    <property type="match status" value="1"/>
</dbReference>
<reference evidence="2 3" key="1">
    <citation type="submission" date="2024-01" db="EMBL/GenBank/DDBJ databases">
        <authorList>
            <person name="Allen C."/>
            <person name="Tagirdzhanova G."/>
        </authorList>
    </citation>
    <scope>NUCLEOTIDE SEQUENCE [LARGE SCALE GENOMIC DNA]</scope>
    <source>
        <strain evidence="2 3">CBS 573.63</strain>
    </source>
</reference>
<organism evidence="2 3">
    <name type="scientific">Sporothrix epigloea</name>
    <dbReference type="NCBI Taxonomy" id="1892477"/>
    <lineage>
        <taxon>Eukaryota</taxon>
        <taxon>Fungi</taxon>
        <taxon>Dikarya</taxon>
        <taxon>Ascomycota</taxon>
        <taxon>Pezizomycotina</taxon>
        <taxon>Sordariomycetes</taxon>
        <taxon>Sordariomycetidae</taxon>
        <taxon>Ophiostomatales</taxon>
        <taxon>Ophiostomataceae</taxon>
        <taxon>Sporothrix</taxon>
    </lineage>
</organism>
<dbReference type="InterPro" id="IPR036397">
    <property type="entry name" value="RNaseH_sf"/>
</dbReference>
<accession>A0ABP0DEC6</accession>
<dbReference type="InterPro" id="IPR012337">
    <property type="entry name" value="RNaseH-like_sf"/>
</dbReference>
<dbReference type="PANTHER" id="PTHR15092:SF22">
    <property type="entry name" value="POLY(A)-SPECIFIC RIBONUCLEASE PNLDC1"/>
    <property type="match status" value="1"/>
</dbReference>
<sequence>MSVPLSRFWAELANILPEIAAARYVAIDFEMTGIEPRNALPLQRPTMDQLYKRAKEAAETFNVLQFGLTCIYYEEAAISGKDDGTNGVFRLKSYNFNVSPMFDTHSNGGAVLARVLDRTLTLSYKTLMFLSKNRIRIEDAYDGGIPYLSRAEEAQIMAELSGLKQHSKAELIDIEKTQQETKQFYADVTDNIRKWESDPSSNSYLNISNSHDGPVTRFQRRLVYQILDTHFDRKYRAVVKENYFMQITKRDDKAEEKLVGGSFADDVYRMYDLNVGLTDDCVKRKIDISEAKLRGETPVLVGHNMFLDLCFLYATFFGSLPDTLNEFGHTIHELFPRIMDTKHILTHADHEMMAFKTLEDAFLELEAKKMPFEIEHMQTRYTDRMHPANVHQAGHDSFKTSVVFLKEMWKHIEGISTTCPKDIVSCKSFEWESPGFQKFANKVRIGNAGLWDLGAVDTLCPKNSET</sequence>
<dbReference type="Proteomes" id="UP001642501">
    <property type="component" value="Unassembled WGS sequence"/>
</dbReference>
<evidence type="ECO:0000313" key="2">
    <source>
        <dbReference type="EMBL" id="CAK7265495.1"/>
    </source>
</evidence>
<dbReference type="EMBL" id="CAWUOM010000017">
    <property type="protein sequence ID" value="CAK7265495.1"/>
    <property type="molecule type" value="Genomic_DNA"/>
</dbReference>
<keyword evidence="3" id="KW-1185">Reference proteome</keyword>
<dbReference type="InterPro" id="IPR051181">
    <property type="entry name" value="CAF1_poly(A)_ribonucleases"/>
</dbReference>
<evidence type="ECO:0000313" key="3">
    <source>
        <dbReference type="Proteomes" id="UP001642501"/>
    </source>
</evidence>
<dbReference type="Gene3D" id="3.30.420.10">
    <property type="entry name" value="Ribonuclease H-like superfamily/Ribonuclease H"/>
    <property type="match status" value="2"/>
</dbReference>
<gene>
    <name evidence="2" type="ORF">SEPCBS57363_001612</name>
</gene>
<name>A0ABP0DEC6_9PEZI</name>
<proteinExistence type="inferred from homology"/>
<protein>
    <submittedName>
        <fullName evidence="2">Uncharacterized protein</fullName>
    </submittedName>
</protein>
<comment type="similarity">
    <text evidence="1">Belongs to the CAF1 family.</text>
</comment>
<evidence type="ECO:0000256" key="1">
    <source>
        <dbReference type="ARBA" id="ARBA00008372"/>
    </source>
</evidence>
<dbReference type="PANTHER" id="PTHR15092">
    <property type="entry name" value="POLY A -SPECIFIC RIBONUCLEASE/TARGET OF EGR1, MEMBER 1"/>
    <property type="match status" value="1"/>
</dbReference>
<dbReference type="InterPro" id="IPR006941">
    <property type="entry name" value="RNase_CAF1"/>
</dbReference>
<comment type="caution">
    <text evidence="2">The sequence shown here is derived from an EMBL/GenBank/DDBJ whole genome shotgun (WGS) entry which is preliminary data.</text>
</comment>
<dbReference type="SUPFAM" id="SSF53098">
    <property type="entry name" value="Ribonuclease H-like"/>
    <property type="match status" value="1"/>
</dbReference>